<dbReference type="PANTHER" id="PTHR11733:SF241">
    <property type="entry name" value="GH26575P-RELATED"/>
    <property type="match status" value="1"/>
</dbReference>
<dbReference type="EMBL" id="JARKHS020019090">
    <property type="protein sequence ID" value="KAK8771930.1"/>
    <property type="molecule type" value="Genomic_DNA"/>
</dbReference>
<feature type="compositionally biased region" description="Polar residues" evidence="8">
    <location>
        <begin position="57"/>
        <end position="66"/>
    </location>
</feature>
<feature type="region of interest" description="Disordered" evidence="8">
    <location>
        <begin position="1"/>
        <end position="89"/>
    </location>
</feature>
<protein>
    <recommendedName>
        <fullName evidence="14">M13 family peptidase</fullName>
    </recommendedName>
</protein>
<evidence type="ECO:0000259" key="11">
    <source>
        <dbReference type="Pfam" id="PF05649"/>
    </source>
</evidence>
<evidence type="ECO:0000313" key="12">
    <source>
        <dbReference type="EMBL" id="KAK8771930.1"/>
    </source>
</evidence>
<feature type="domain" description="Peptidase M13 C-terminal" evidence="10">
    <location>
        <begin position="613"/>
        <end position="797"/>
    </location>
</feature>
<evidence type="ECO:0000256" key="8">
    <source>
        <dbReference type="SAM" id="MobiDB-lite"/>
    </source>
</evidence>
<sequence>MAQPSPAEKVASPSKVKKERSQHKAKAKRRQSHEAKEPTKARQPLSSHPVDKHEDQTGTAMVQPSTKAEGKHDDPTTVHSMSPIVDDKHADQTVVETTVSKKRRNTEGDTYLSRRTSTVVDNKGSGILIAVVVFVLVLALVGAGVVVYLMVPRPPDRRVDICRTKGCELHGHALYRAINHDVDPCDNFHTHVCGSWDDALRKISTEEDMMSDGVDMAIKVLEKDRKRQNMAQTFFSSCIDARENRDQNLHQFLEFKRSLGLVWPHEEPTGSTHPLDIMLRLAIKWGMNFLFDVSVVDGYHQAPKLFIGRGRLDTAWNKRVSDPVVANDYLTIVQGHYTALGVNFNDVPISVERLRKTENAILDTKVRTMNDLPDQEWFPASALDNKTQSAPPGIWLAMLAKHDDDFEWKPDSPVIVEHVGILSNLDSLIKDHANSTSTLVIGLTWVFIQTHLWAALGEPALRFHWAEADRRVALKNEACLDYVDSKLGLLSVSKPLSDKFGLTPLNIDSFAKRIKNRLKILINELTWVEHSVKEEAWRKLDLMTRIVLPPEEFFRSESRRELYSAFPNMTGETFMSNLINASIAYSQMRRSRVFMDVYSRRMFPPTGLSSYLYLPNTMSIAVGLLAPPAYYPDATFAILYASLGGFIARELTKTLDEKGTSLTHDGRAVRWWGVGSSASSAAQYESKVRCDLGTSKKPSMGRPLGLFPTVPALEVSYASFMGAIATDFRSLVDFKVHRLEEYTDEQIFFLSYCYAMCAKRPQTMGDECNVALKNFPHFAAAFNCPEGSPMNPAVKCTFFNVSRKET</sequence>
<keyword evidence="7" id="KW-0482">Metalloprotease</keyword>
<feature type="compositionally biased region" description="Basic residues" evidence="8">
    <location>
        <begin position="15"/>
        <end position="31"/>
    </location>
</feature>
<reference evidence="12 13" key="1">
    <citation type="journal article" date="2023" name="Arcadia Sci">
        <title>De novo assembly of a long-read Amblyomma americanum tick genome.</title>
        <authorList>
            <person name="Chou S."/>
            <person name="Poskanzer K.E."/>
            <person name="Rollins M."/>
            <person name="Thuy-Boun P.S."/>
        </authorList>
    </citation>
    <scope>NUCLEOTIDE SEQUENCE [LARGE SCALE GENOMIC DNA]</scope>
    <source>
        <strain evidence="12">F_SG_1</strain>
        <tissue evidence="12">Salivary glands</tissue>
    </source>
</reference>
<dbReference type="AlphaFoldDB" id="A0AAQ4EBB5"/>
<evidence type="ECO:0000256" key="9">
    <source>
        <dbReference type="SAM" id="Phobius"/>
    </source>
</evidence>
<evidence type="ECO:0000256" key="4">
    <source>
        <dbReference type="ARBA" id="ARBA00022723"/>
    </source>
</evidence>
<dbReference type="Pfam" id="PF01431">
    <property type="entry name" value="Peptidase_M13"/>
    <property type="match status" value="1"/>
</dbReference>
<dbReference type="PANTHER" id="PTHR11733">
    <property type="entry name" value="ZINC METALLOPROTEASE FAMILY M13 NEPRILYSIN-RELATED"/>
    <property type="match status" value="1"/>
</dbReference>
<keyword evidence="4" id="KW-0479">Metal-binding</keyword>
<feature type="domain" description="Peptidase M13 N-terminal" evidence="11">
    <location>
        <begin position="184"/>
        <end position="545"/>
    </location>
</feature>
<evidence type="ECO:0000256" key="6">
    <source>
        <dbReference type="ARBA" id="ARBA00022833"/>
    </source>
</evidence>
<accession>A0AAQ4EBB5</accession>
<keyword evidence="13" id="KW-1185">Reference proteome</keyword>
<keyword evidence="3" id="KW-0645">Protease</keyword>
<name>A0AAQ4EBB5_AMBAM</name>
<keyword evidence="9" id="KW-1133">Transmembrane helix</keyword>
<dbReference type="GO" id="GO:0005886">
    <property type="term" value="C:plasma membrane"/>
    <property type="evidence" value="ECO:0007669"/>
    <property type="project" value="TreeGrafter"/>
</dbReference>
<dbReference type="PROSITE" id="PS51885">
    <property type="entry name" value="NEPRILYSIN"/>
    <property type="match status" value="1"/>
</dbReference>
<dbReference type="GO" id="GO:0016485">
    <property type="term" value="P:protein processing"/>
    <property type="evidence" value="ECO:0007669"/>
    <property type="project" value="TreeGrafter"/>
</dbReference>
<dbReference type="InterPro" id="IPR042089">
    <property type="entry name" value="Peptidase_M13_dom_2"/>
</dbReference>
<evidence type="ECO:0000256" key="7">
    <source>
        <dbReference type="ARBA" id="ARBA00023049"/>
    </source>
</evidence>
<keyword evidence="9" id="KW-0472">Membrane</keyword>
<evidence type="ECO:0000256" key="5">
    <source>
        <dbReference type="ARBA" id="ARBA00022801"/>
    </source>
</evidence>
<dbReference type="InterPro" id="IPR000718">
    <property type="entry name" value="Peptidase_M13"/>
</dbReference>
<dbReference type="InterPro" id="IPR024079">
    <property type="entry name" value="MetalloPept_cat_dom_sf"/>
</dbReference>
<comment type="caution">
    <text evidence="12">The sequence shown here is derived from an EMBL/GenBank/DDBJ whole genome shotgun (WGS) entry which is preliminary data.</text>
</comment>
<evidence type="ECO:0000256" key="1">
    <source>
        <dbReference type="ARBA" id="ARBA00001947"/>
    </source>
</evidence>
<organism evidence="12 13">
    <name type="scientific">Amblyomma americanum</name>
    <name type="common">Lone star tick</name>
    <dbReference type="NCBI Taxonomy" id="6943"/>
    <lineage>
        <taxon>Eukaryota</taxon>
        <taxon>Metazoa</taxon>
        <taxon>Ecdysozoa</taxon>
        <taxon>Arthropoda</taxon>
        <taxon>Chelicerata</taxon>
        <taxon>Arachnida</taxon>
        <taxon>Acari</taxon>
        <taxon>Parasitiformes</taxon>
        <taxon>Ixodida</taxon>
        <taxon>Ixodoidea</taxon>
        <taxon>Ixodidae</taxon>
        <taxon>Amblyomminae</taxon>
        <taxon>Amblyomma</taxon>
    </lineage>
</organism>
<keyword evidence="5" id="KW-0378">Hydrolase</keyword>
<comment type="similarity">
    <text evidence="2">Belongs to the peptidase M13 family.</text>
</comment>
<dbReference type="Pfam" id="PF05649">
    <property type="entry name" value="Peptidase_M13_N"/>
    <property type="match status" value="1"/>
</dbReference>
<dbReference type="SUPFAM" id="SSF55486">
    <property type="entry name" value="Metalloproteases ('zincins'), catalytic domain"/>
    <property type="match status" value="1"/>
</dbReference>
<dbReference type="GO" id="GO:0004222">
    <property type="term" value="F:metalloendopeptidase activity"/>
    <property type="evidence" value="ECO:0007669"/>
    <property type="project" value="InterPro"/>
</dbReference>
<dbReference type="Gene3D" id="1.10.1380.10">
    <property type="entry name" value="Neutral endopeptidase , domain2"/>
    <property type="match status" value="1"/>
</dbReference>
<dbReference type="GO" id="GO:0046872">
    <property type="term" value="F:metal ion binding"/>
    <property type="evidence" value="ECO:0007669"/>
    <property type="project" value="UniProtKB-KW"/>
</dbReference>
<dbReference type="InterPro" id="IPR018497">
    <property type="entry name" value="Peptidase_M13_C"/>
</dbReference>
<dbReference type="Gene3D" id="3.40.390.10">
    <property type="entry name" value="Collagenase (Catalytic Domain)"/>
    <property type="match status" value="2"/>
</dbReference>
<evidence type="ECO:0000256" key="2">
    <source>
        <dbReference type="ARBA" id="ARBA00007357"/>
    </source>
</evidence>
<proteinExistence type="inferred from homology"/>
<keyword evidence="6" id="KW-0862">Zinc</keyword>
<keyword evidence="9" id="KW-0812">Transmembrane</keyword>
<evidence type="ECO:0000313" key="13">
    <source>
        <dbReference type="Proteomes" id="UP001321473"/>
    </source>
</evidence>
<gene>
    <name evidence="12" type="ORF">V5799_024827</name>
</gene>
<dbReference type="Proteomes" id="UP001321473">
    <property type="component" value="Unassembled WGS sequence"/>
</dbReference>
<evidence type="ECO:0008006" key="14">
    <source>
        <dbReference type="Google" id="ProtNLM"/>
    </source>
</evidence>
<evidence type="ECO:0000259" key="10">
    <source>
        <dbReference type="Pfam" id="PF01431"/>
    </source>
</evidence>
<dbReference type="InterPro" id="IPR008753">
    <property type="entry name" value="Peptidase_M13_N"/>
</dbReference>
<comment type="cofactor">
    <cofactor evidence="1">
        <name>Zn(2+)</name>
        <dbReference type="ChEBI" id="CHEBI:29105"/>
    </cofactor>
</comment>
<feature type="transmembrane region" description="Helical" evidence="9">
    <location>
        <begin position="127"/>
        <end position="151"/>
    </location>
</feature>
<evidence type="ECO:0000256" key="3">
    <source>
        <dbReference type="ARBA" id="ARBA00022670"/>
    </source>
</evidence>